<reference evidence="2 3" key="1">
    <citation type="submission" date="2022-03" db="EMBL/GenBank/DDBJ databases">
        <title>Complete genome sequence of Lysobacter capsici VKM B-2533 and Lysobacter gummosus 10.1.1, promising sources of lytic agents.</title>
        <authorList>
            <person name="Tarlachkov S.V."/>
            <person name="Kudryakova I.V."/>
            <person name="Afoshin A.S."/>
            <person name="Leontyevskaya E.A."/>
            <person name="Leontyevskaya N.V."/>
        </authorList>
    </citation>
    <scope>NUCLEOTIDE SEQUENCE [LARGE SCALE GENOMIC DNA]</scope>
    <source>
        <strain evidence="2 3">10.1.1</strain>
    </source>
</reference>
<proteinExistence type="predicted"/>
<dbReference type="EMBL" id="CP093547">
    <property type="protein sequence ID" value="UNP29595.1"/>
    <property type="molecule type" value="Genomic_DNA"/>
</dbReference>
<dbReference type="InterPro" id="IPR007325">
    <property type="entry name" value="KFase/CYL"/>
</dbReference>
<accession>A0ABY3XCU5</accession>
<sequence>MKLAHSLAGAALALALATAAGTAVASNAADVGRSPWGADDQIGRLNMITEQSRAAVLGRLRGGKVYDLATEYFVGMPSWQAAGDPHYQFWMTHTPRGTQVDDPMQVGAAMNAHTSYTGTAFSMYSHTGTHIDALNHFGIGGRIWNGFEADQHLGDRGWNKAGIEKFPPLIARGVLLDIAAAKGVDMLPDQYRITRQDLLAALEKQKTQLQRGDIVLIRTGRMKLFEKADAYIAQPPGLGIDAARYLVEEAGAMVVGADNLSLETFPSEVQGEYVPLHTYLLAQHGVPIIELIALDELSRDRVYEFAFIGGPLKIRGGDAAPLRPVAIPLR</sequence>
<name>A0ABY3XCU5_9GAMM</name>
<organism evidence="2 3">
    <name type="scientific">Lysobacter gummosus</name>
    <dbReference type="NCBI Taxonomy" id="262324"/>
    <lineage>
        <taxon>Bacteria</taxon>
        <taxon>Pseudomonadati</taxon>
        <taxon>Pseudomonadota</taxon>
        <taxon>Gammaproteobacteria</taxon>
        <taxon>Lysobacterales</taxon>
        <taxon>Lysobacteraceae</taxon>
        <taxon>Lysobacter</taxon>
    </lineage>
</organism>
<dbReference type="PANTHER" id="PTHR34861">
    <property type="match status" value="1"/>
</dbReference>
<dbReference type="Gene3D" id="3.50.30.50">
    <property type="entry name" value="Putative cyclase"/>
    <property type="match status" value="1"/>
</dbReference>
<dbReference type="Pfam" id="PF04199">
    <property type="entry name" value="Cyclase"/>
    <property type="match status" value="1"/>
</dbReference>
<evidence type="ECO:0000256" key="1">
    <source>
        <dbReference type="SAM" id="SignalP"/>
    </source>
</evidence>
<protein>
    <submittedName>
        <fullName evidence="2">Cyclase family protein</fullName>
    </submittedName>
</protein>
<evidence type="ECO:0000313" key="3">
    <source>
        <dbReference type="Proteomes" id="UP000829194"/>
    </source>
</evidence>
<dbReference type="RefSeq" id="WP_057945712.1">
    <property type="nucleotide sequence ID" value="NZ_CP011131.1"/>
</dbReference>
<feature type="signal peptide" evidence="1">
    <location>
        <begin position="1"/>
        <end position="25"/>
    </location>
</feature>
<keyword evidence="1" id="KW-0732">Signal</keyword>
<dbReference type="PANTHER" id="PTHR34861:SF10">
    <property type="entry name" value="CYCLASE"/>
    <property type="match status" value="1"/>
</dbReference>
<dbReference type="InterPro" id="IPR037175">
    <property type="entry name" value="KFase_sf"/>
</dbReference>
<evidence type="ECO:0000313" key="2">
    <source>
        <dbReference type="EMBL" id="UNP29595.1"/>
    </source>
</evidence>
<dbReference type="Proteomes" id="UP000829194">
    <property type="component" value="Chromosome"/>
</dbReference>
<gene>
    <name evidence="2" type="ORF">MOV92_24605</name>
</gene>
<feature type="chain" id="PRO_5045542764" evidence="1">
    <location>
        <begin position="26"/>
        <end position="330"/>
    </location>
</feature>
<dbReference type="SUPFAM" id="SSF102198">
    <property type="entry name" value="Putative cyclase"/>
    <property type="match status" value="1"/>
</dbReference>
<keyword evidence="3" id="KW-1185">Reference proteome</keyword>